<dbReference type="SUPFAM" id="SSF53756">
    <property type="entry name" value="UDP-Glycosyltransferase/glycogen phosphorylase"/>
    <property type="match status" value="1"/>
</dbReference>
<dbReference type="PANTHER" id="PTHR43025">
    <property type="entry name" value="MONOGALACTOSYLDIACYLGLYCEROL SYNTHASE"/>
    <property type="match status" value="1"/>
</dbReference>
<dbReference type="GO" id="GO:0016020">
    <property type="term" value="C:membrane"/>
    <property type="evidence" value="ECO:0007669"/>
    <property type="project" value="GOC"/>
</dbReference>
<dbReference type="GO" id="GO:0016758">
    <property type="term" value="F:hexosyltransferase activity"/>
    <property type="evidence" value="ECO:0007669"/>
    <property type="project" value="InterPro"/>
</dbReference>
<evidence type="ECO:0000256" key="3">
    <source>
        <dbReference type="ARBA" id="ARBA00022679"/>
    </source>
</evidence>
<accession>A0A9D5A5J3</accession>
<dbReference type="InterPro" id="IPR009695">
    <property type="entry name" value="Diacylglyc_glucosyltr_N"/>
</dbReference>
<comment type="caution">
    <text evidence="6">The sequence shown here is derived from an EMBL/GenBank/DDBJ whole genome shotgun (WGS) entry which is preliminary data.</text>
</comment>
<dbReference type="PANTHER" id="PTHR43025:SF3">
    <property type="entry name" value="MONOGALACTOSYLDIACYLGLYCEROL SYNTHASE 1, CHLOROPLASTIC"/>
    <property type="match status" value="1"/>
</dbReference>
<comment type="similarity">
    <text evidence="1">Belongs to the glycosyltransferase 28 family.</text>
</comment>
<gene>
    <name evidence="6" type="ORF">KIW84_060695</name>
</gene>
<dbReference type="EMBL" id="JAMSHJ010000006">
    <property type="protein sequence ID" value="KAI5393665.1"/>
    <property type="molecule type" value="Genomic_DNA"/>
</dbReference>
<dbReference type="Proteomes" id="UP001058974">
    <property type="component" value="Chromosome 6"/>
</dbReference>
<dbReference type="InterPro" id="IPR050519">
    <property type="entry name" value="Glycosyltransf_28_UgtP"/>
</dbReference>
<name>A0A9D5A5J3_PEA</name>
<sequence>MYNSTTRVTKEPLGSQIGRFTFDTSSFLNLSSEACSPSLISNFLYFNNVARGAKRTVSLSSKLGGGGYRFRDILYDFNRAVRFHCERIPLGFASLQVGDGNGDGNNGGYGNGEGDGNGVGRIGNGTVVEDDGLELKGSGCGKPKKVLILMSDTGGGHRASAEAIKAAFYQEYGDDYQVFVTDLWSEHTPWPFNQLPKSYSFLVKHGPLWKMTYYGTAPRLVHQSNFAATSTFIAREVAKGLMKYQPDIIISVHPLMQHVPLRILRSRGLLDKIVFTTVITDLSTCHPTWFHKLVTRCYCPTTDVAKRAMKAGLQQTQIKIYGLPVRPSFVKPVRPKLTYNSEIGMKYAVVVYLSFQMTFSGLLG</sequence>
<feature type="region of interest" description="Disordered" evidence="4">
    <location>
        <begin position="104"/>
        <end position="123"/>
    </location>
</feature>
<evidence type="ECO:0000313" key="6">
    <source>
        <dbReference type="EMBL" id="KAI5393665.1"/>
    </source>
</evidence>
<protein>
    <recommendedName>
        <fullName evidence="5">Diacylglycerol glucosyltransferase N-terminal domain-containing protein</fullName>
    </recommendedName>
</protein>
<keyword evidence="2" id="KW-0328">Glycosyltransferase</keyword>
<dbReference type="AlphaFoldDB" id="A0A9D5A5J3"/>
<evidence type="ECO:0000256" key="4">
    <source>
        <dbReference type="SAM" id="MobiDB-lite"/>
    </source>
</evidence>
<evidence type="ECO:0000256" key="2">
    <source>
        <dbReference type="ARBA" id="ARBA00022676"/>
    </source>
</evidence>
<evidence type="ECO:0000313" key="7">
    <source>
        <dbReference type="Proteomes" id="UP001058974"/>
    </source>
</evidence>
<dbReference type="Gramene" id="Psat06G0069500-T2">
    <property type="protein sequence ID" value="KAI5393665.1"/>
    <property type="gene ID" value="KIW84_060695"/>
</dbReference>
<keyword evidence="7" id="KW-1185">Reference proteome</keyword>
<evidence type="ECO:0000259" key="5">
    <source>
        <dbReference type="Pfam" id="PF06925"/>
    </source>
</evidence>
<evidence type="ECO:0000256" key="1">
    <source>
        <dbReference type="ARBA" id="ARBA00006962"/>
    </source>
</evidence>
<keyword evidence="3" id="KW-0808">Transferase</keyword>
<proteinExistence type="inferred from homology"/>
<dbReference type="Pfam" id="PF06925">
    <property type="entry name" value="MGDG_synth"/>
    <property type="match status" value="1"/>
</dbReference>
<dbReference type="GO" id="GO:0009247">
    <property type="term" value="P:glycolipid biosynthetic process"/>
    <property type="evidence" value="ECO:0007669"/>
    <property type="project" value="InterPro"/>
</dbReference>
<organism evidence="6 7">
    <name type="scientific">Pisum sativum</name>
    <name type="common">Garden pea</name>
    <name type="synonym">Lathyrus oleraceus</name>
    <dbReference type="NCBI Taxonomy" id="3888"/>
    <lineage>
        <taxon>Eukaryota</taxon>
        <taxon>Viridiplantae</taxon>
        <taxon>Streptophyta</taxon>
        <taxon>Embryophyta</taxon>
        <taxon>Tracheophyta</taxon>
        <taxon>Spermatophyta</taxon>
        <taxon>Magnoliopsida</taxon>
        <taxon>eudicotyledons</taxon>
        <taxon>Gunneridae</taxon>
        <taxon>Pentapetalae</taxon>
        <taxon>rosids</taxon>
        <taxon>fabids</taxon>
        <taxon>Fabales</taxon>
        <taxon>Fabaceae</taxon>
        <taxon>Papilionoideae</taxon>
        <taxon>50 kb inversion clade</taxon>
        <taxon>NPAAA clade</taxon>
        <taxon>Hologalegina</taxon>
        <taxon>IRL clade</taxon>
        <taxon>Fabeae</taxon>
        <taxon>Lathyrus</taxon>
    </lineage>
</organism>
<reference evidence="6 7" key="1">
    <citation type="journal article" date="2022" name="Nat. Genet.">
        <title>Improved pea reference genome and pan-genome highlight genomic features and evolutionary characteristics.</title>
        <authorList>
            <person name="Yang T."/>
            <person name="Liu R."/>
            <person name="Luo Y."/>
            <person name="Hu S."/>
            <person name="Wang D."/>
            <person name="Wang C."/>
            <person name="Pandey M.K."/>
            <person name="Ge S."/>
            <person name="Xu Q."/>
            <person name="Li N."/>
            <person name="Li G."/>
            <person name="Huang Y."/>
            <person name="Saxena R.K."/>
            <person name="Ji Y."/>
            <person name="Li M."/>
            <person name="Yan X."/>
            <person name="He Y."/>
            <person name="Liu Y."/>
            <person name="Wang X."/>
            <person name="Xiang C."/>
            <person name="Varshney R.K."/>
            <person name="Ding H."/>
            <person name="Gao S."/>
            <person name="Zong X."/>
        </authorList>
    </citation>
    <scope>NUCLEOTIDE SEQUENCE [LARGE SCALE GENOMIC DNA]</scope>
    <source>
        <strain evidence="6 7">cv. Zhongwan 6</strain>
    </source>
</reference>
<feature type="domain" description="Diacylglycerol glucosyltransferase N-terminal" evidence="5">
    <location>
        <begin position="157"/>
        <end position="325"/>
    </location>
</feature>